<reference evidence="1 2" key="1">
    <citation type="journal article" date="2023" name="Science">
        <title>Complex scaffold remodeling in plant triterpene biosynthesis.</title>
        <authorList>
            <person name="De La Pena R."/>
            <person name="Hodgson H."/>
            <person name="Liu J.C."/>
            <person name="Stephenson M.J."/>
            <person name="Martin A.C."/>
            <person name="Owen C."/>
            <person name="Harkess A."/>
            <person name="Leebens-Mack J."/>
            <person name="Jimenez L.E."/>
            <person name="Osbourn A."/>
            <person name="Sattely E.S."/>
        </authorList>
    </citation>
    <scope>NUCLEOTIDE SEQUENCE [LARGE SCALE GENOMIC DNA]</scope>
    <source>
        <strain evidence="2">cv. JPN11</strain>
        <tissue evidence="1">Leaf</tissue>
    </source>
</reference>
<dbReference type="EMBL" id="CM051394">
    <property type="protein sequence ID" value="KAJ4728242.1"/>
    <property type="molecule type" value="Genomic_DNA"/>
</dbReference>
<sequence>MRIRKNAKLSSILSSHASTPETLQTHVCQLNQSPWDVISFSQDSCPSLNHQFEGEDSFTGNGSFGDSMGAVESVASMMDGEEKAVMFKVDEMVIDDNEMEMLDNYSNDEIKIEEEDEFGLDKEYKTVYCLKTDGKGWQCRNEARHGHSLCDHHLSLLKSYSSSSSITHSVKKSDKAMAFVAGSRRGRVRTSKKGSSSSNPYEFYYYSGFGPSWGKRRGDKVIEEKRCELKGDGSILVNDKTPSSSQIDNEEFDFVDDDDEEEENGDSGKKRTRKPVKARSLKSLM</sequence>
<comment type="caution">
    <text evidence="1">The sequence shown here is derived from an EMBL/GenBank/DDBJ whole genome shotgun (WGS) entry which is preliminary data.</text>
</comment>
<dbReference type="Proteomes" id="UP001164539">
    <property type="component" value="Chromosome 1"/>
</dbReference>
<evidence type="ECO:0000313" key="1">
    <source>
        <dbReference type="EMBL" id="KAJ4728242.1"/>
    </source>
</evidence>
<name>A0ACC1YX58_MELAZ</name>
<evidence type="ECO:0000313" key="2">
    <source>
        <dbReference type="Proteomes" id="UP001164539"/>
    </source>
</evidence>
<organism evidence="1 2">
    <name type="scientific">Melia azedarach</name>
    <name type="common">Chinaberry tree</name>
    <dbReference type="NCBI Taxonomy" id="155640"/>
    <lineage>
        <taxon>Eukaryota</taxon>
        <taxon>Viridiplantae</taxon>
        <taxon>Streptophyta</taxon>
        <taxon>Embryophyta</taxon>
        <taxon>Tracheophyta</taxon>
        <taxon>Spermatophyta</taxon>
        <taxon>Magnoliopsida</taxon>
        <taxon>eudicotyledons</taxon>
        <taxon>Gunneridae</taxon>
        <taxon>Pentapetalae</taxon>
        <taxon>rosids</taxon>
        <taxon>malvids</taxon>
        <taxon>Sapindales</taxon>
        <taxon>Meliaceae</taxon>
        <taxon>Melia</taxon>
    </lineage>
</organism>
<proteinExistence type="predicted"/>
<keyword evidence="2" id="KW-1185">Reference proteome</keyword>
<protein>
    <submittedName>
        <fullName evidence="1">WRC domain containing protein</fullName>
    </submittedName>
</protein>
<accession>A0ACC1YX58</accession>
<gene>
    <name evidence="1" type="ORF">OWV82_001212</name>
</gene>